<evidence type="ECO:0008006" key="6">
    <source>
        <dbReference type="Google" id="ProtNLM"/>
    </source>
</evidence>
<dbReference type="InterPro" id="IPR036249">
    <property type="entry name" value="Thioredoxin-like_sf"/>
</dbReference>
<dbReference type="PROSITE" id="PS50405">
    <property type="entry name" value="GST_CTER"/>
    <property type="match status" value="1"/>
</dbReference>
<dbReference type="InterPro" id="IPR036282">
    <property type="entry name" value="Glutathione-S-Trfase_C_sf"/>
</dbReference>
<dbReference type="PROSITE" id="PS50404">
    <property type="entry name" value="GST_NTER"/>
    <property type="match status" value="1"/>
</dbReference>
<dbReference type="Gene3D" id="3.40.30.10">
    <property type="entry name" value="Glutaredoxin"/>
    <property type="match status" value="1"/>
</dbReference>
<dbReference type="GO" id="GO:0004364">
    <property type="term" value="F:glutathione transferase activity"/>
    <property type="evidence" value="ECO:0007669"/>
    <property type="project" value="InterPro"/>
</dbReference>
<name>A0A1E3QAY4_LIPST</name>
<keyword evidence="5" id="KW-1185">Reference proteome</keyword>
<dbReference type="STRING" id="675824.A0A1E3QAY4"/>
<accession>A0A1E3QAY4</accession>
<gene>
    <name evidence="4" type="ORF">LIPSTDRAFT_69872</name>
</gene>
<dbReference type="SUPFAM" id="SSF52833">
    <property type="entry name" value="Thioredoxin-like"/>
    <property type="match status" value="1"/>
</dbReference>
<protein>
    <recommendedName>
        <fullName evidence="6">GST N-terminal domain-containing protein</fullName>
    </recommendedName>
</protein>
<dbReference type="InterPro" id="IPR004045">
    <property type="entry name" value="Glutathione_S-Trfase_N"/>
</dbReference>
<dbReference type="PROSITE" id="PS51354">
    <property type="entry name" value="GLUTAREDOXIN_2"/>
    <property type="match status" value="1"/>
</dbReference>
<dbReference type="SFLD" id="SFLDG00358">
    <property type="entry name" value="Main_(cytGST)"/>
    <property type="match status" value="1"/>
</dbReference>
<keyword evidence="1" id="KW-0560">Oxidoreductase</keyword>
<dbReference type="Gene3D" id="1.20.1050.10">
    <property type="match status" value="1"/>
</dbReference>
<dbReference type="Pfam" id="PF13409">
    <property type="entry name" value="GST_N_2"/>
    <property type="match status" value="1"/>
</dbReference>
<dbReference type="GO" id="GO:0045174">
    <property type="term" value="F:glutathione dehydrogenase (ascorbate) activity"/>
    <property type="evidence" value="ECO:0007669"/>
    <property type="project" value="UniProtKB-ARBA"/>
</dbReference>
<evidence type="ECO:0000313" key="5">
    <source>
        <dbReference type="Proteomes" id="UP000094385"/>
    </source>
</evidence>
<dbReference type="InterPro" id="IPR010987">
    <property type="entry name" value="Glutathione-S-Trfase_C-like"/>
</dbReference>
<dbReference type="SFLD" id="SFLDS00019">
    <property type="entry name" value="Glutathione_Transferase_(cytos"/>
    <property type="match status" value="1"/>
</dbReference>
<dbReference type="InterPro" id="IPR040079">
    <property type="entry name" value="Glutathione_S-Trfase"/>
</dbReference>
<dbReference type="GO" id="GO:0005737">
    <property type="term" value="C:cytoplasm"/>
    <property type="evidence" value="ECO:0007669"/>
    <property type="project" value="InterPro"/>
</dbReference>
<dbReference type="PRINTS" id="PR01625">
    <property type="entry name" value="GSTRNSFRASEO"/>
</dbReference>
<dbReference type="EMBL" id="KV454292">
    <property type="protein sequence ID" value="ODQ74292.1"/>
    <property type="molecule type" value="Genomic_DNA"/>
</dbReference>
<dbReference type="Proteomes" id="UP000094385">
    <property type="component" value="Unassembled WGS sequence"/>
</dbReference>
<reference evidence="4 5" key="1">
    <citation type="journal article" date="2016" name="Proc. Natl. Acad. Sci. U.S.A.">
        <title>Comparative genomics of biotechnologically important yeasts.</title>
        <authorList>
            <person name="Riley R."/>
            <person name="Haridas S."/>
            <person name="Wolfe K.H."/>
            <person name="Lopes M.R."/>
            <person name="Hittinger C.T."/>
            <person name="Goeker M."/>
            <person name="Salamov A.A."/>
            <person name="Wisecaver J.H."/>
            <person name="Long T.M."/>
            <person name="Calvey C.H."/>
            <person name="Aerts A.L."/>
            <person name="Barry K.W."/>
            <person name="Choi C."/>
            <person name="Clum A."/>
            <person name="Coughlan A.Y."/>
            <person name="Deshpande S."/>
            <person name="Douglass A.P."/>
            <person name="Hanson S.J."/>
            <person name="Klenk H.-P."/>
            <person name="LaButti K.M."/>
            <person name="Lapidus A."/>
            <person name="Lindquist E.A."/>
            <person name="Lipzen A.M."/>
            <person name="Meier-Kolthoff J.P."/>
            <person name="Ohm R.A."/>
            <person name="Otillar R.P."/>
            <person name="Pangilinan J.L."/>
            <person name="Peng Y."/>
            <person name="Rokas A."/>
            <person name="Rosa C.A."/>
            <person name="Scheuner C."/>
            <person name="Sibirny A.A."/>
            <person name="Slot J.C."/>
            <person name="Stielow J.B."/>
            <person name="Sun H."/>
            <person name="Kurtzman C.P."/>
            <person name="Blackwell M."/>
            <person name="Grigoriev I.V."/>
            <person name="Jeffries T.W."/>
        </authorList>
    </citation>
    <scope>NUCLEOTIDE SEQUENCE [LARGE SCALE GENOMIC DNA]</scope>
    <source>
        <strain evidence="4 5">NRRL Y-11557</strain>
    </source>
</reference>
<dbReference type="AlphaFoldDB" id="A0A1E3QAY4"/>
<dbReference type="InterPro" id="IPR050983">
    <property type="entry name" value="GST_Omega/HSP26"/>
</dbReference>
<dbReference type="InterPro" id="IPR005442">
    <property type="entry name" value="GST_omega"/>
</dbReference>
<organism evidence="4 5">
    <name type="scientific">Lipomyces starkeyi NRRL Y-11557</name>
    <dbReference type="NCBI Taxonomy" id="675824"/>
    <lineage>
        <taxon>Eukaryota</taxon>
        <taxon>Fungi</taxon>
        <taxon>Dikarya</taxon>
        <taxon>Ascomycota</taxon>
        <taxon>Saccharomycotina</taxon>
        <taxon>Lipomycetes</taxon>
        <taxon>Lipomycetales</taxon>
        <taxon>Lipomycetaceae</taxon>
        <taxon>Lipomyces</taxon>
    </lineage>
</organism>
<evidence type="ECO:0000259" key="3">
    <source>
        <dbReference type="PROSITE" id="PS50405"/>
    </source>
</evidence>
<evidence type="ECO:0000313" key="4">
    <source>
        <dbReference type="EMBL" id="ODQ74292.1"/>
    </source>
</evidence>
<feature type="domain" description="GST N-terminal" evidence="2">
    <location>
        <begin position="11"/>
        <end position="90"/>
    </location>
</feature>
<sequence>MSSLKTLIPPKPIKLYSCVICPWAARTWIALTQANVEFEYIEIDLKNKPEWFLKEVNPGGKVPTLTYGDDIIIESAITTEFVADVFPEAKLLPDDPLLRAQSRLMADRFMEYLVPVYRELYFSGNLDAGANVFGAIDKFLPYLKDAKPFFGGSDHLTLAEIMIAPFLSRLYMILESELVSGETLETLTSDPKYEYFNTWAQNIFATPGLKGTFDKTANLNWMKDRLASLGKL</sequence>
<dbReference type="OrthoDB" id="422574at2759"/>
<proteinExistence type="predicted"/>
<feature type="domain" description="GST C-terminal" evidence="3">
    <location>
        <begin position="95"/>
        <end position="226"/>
    </location>
</feature>
<evidence type="ECO:0000256" key="1">
    <source>
        <dbReference type="ARBA" id="ARBA00023002"/>
    </source>
</evidence>
<dbReference type="PANTHER" id="PTHR43968:SF8">
    <property type="entry name" value="S-TRANSFERASE, PUTATIVE (AFU_ORTHOLOGUE AFUA_2G00590)-RELATED"/>
    <property type="match status" value="1"/>
</dbReference>
<evidence type="ECO:0000259" key="2">
    <source>
        <dbReference type="PROSITE" id="PS50404"/>
    </source>
</evidence>
<dbReference type="SUPFAM" id="SSF47616">
    <property type="entry name" value="GST C-terminal domain-like"/>
    <property type="match status" value="1"/>
</dbReference>
<dbReference type="PANTHER" id="PTHR43968">
    <property type="match status" value="1"/>
</dbReference>